<evidence type="ECO:0008006" key="4">
    <source>
        <dbReference type="Google" id="ProtNLM"/>
    </source>
</evidence>
<evidence type="ECO:0000256" key="1">
    <source>
        <dbReference type="SAM" id="Phobius"/>
    </source>
</evidence>
<protein>
    <recommendedName>
        <fullName evidence="4">Mg(2+) transport ATPase</fullName>
    </recommendedName>
</protein>
<accession>A0A1V4SYR6</accession>
<feature type="transmembrane region" description="Helical" evidence="1">
    <location>
        <begin position="20"/>
        <end position="39"/>
    </location>
</feature>
<name>A0A1V4SYR6_9CLOT</name>
<gene>
    <name evidence="2" type="ORF">CLTHE_03620</name>
</gene>
<dbReference type="Proteomes" id="UP000191448">
    <property type="component" value="Unassembled WGS sequence"/>
</dbReference>
<organism evidence="2 3">
    <name type="scientific">Clostridium thermobutyricum DSM 4928</name>
    <dbReference type="NCBI Taxonomy" id="1121339"/>
    <lineage>
        <taxon>Bacteria</taxon>
        <taxon>Bacillati</taxon>
        <taxon>Bacillota</taxon>
        <taxon>Clostridia</taxon>
        <taxon>Eubacteriales</taxon>
        <taxon>Clostridiaceae</taxon>
        <taxon>Clostridium</taxon>
    </lineage>
</organism>
<dbReference type="RefSeq" id="WP_080021737.1">
    <property type="nucleotide sequence ID" value="NZ_LTAY01000019.1"/>
</dbReference>
<comment type="caution">
    <text evidence="2">The sequence shown here is derived from an EMBL/GenBank/DDBJ whole genome shotgun (WGS) entry which is preliminary data.</text>
</comment>
<dbReference type="AlphaFoldDB" id="A0A1V4SYR6"/>
<reference evidence="2 3" key="1">
    <citation type="submission" date="2016-02" db="EMBL/GenBank/DDBJ databases">
        <title>Genome sequence of Clostridium thermobutyricum DSM 4928.</title>
        <authorList>
            <person name="Poehlein A."/>
            <person name="Daniel R."/>
        </authorList>
    </citation>
    <scope>NUCLEOTIDE SEQUENCE [LARGE SCALE GENOMIC DNA]</scope>
    <source>
        <strain evidence="2 3">DSM 4928</strain>
    </source>
</reference>
<keyword evidence="1" id="KW-0812">Transmembrane</keyword>
<keyword evidence="1" id="KW-0472">Membrane</keyword>
<evidence type="ECO:0000313" key="3">
    <source>
        <dbReference type="Proteomes" id="UP000191448"/>
    </source>
</evidence>
<dbReference type="OrthoDB" id="9803265at2"/>
<dbReference type="InterPro" id="IPR032531">
    <property type="entry name" value="DUF4956"/>
</dbReference>
<dbReference type="EMBL" id="LTAY01000019">
    <property type="protein sequence ID" value="OPX50150.1"/>
    <property type="molecule type" value="Genomic_DNA"/>
</dbReference>
<feature type="transmembrane region" description="Helical" evidence="1">
    <location>
        <begin position="46"/>
        <end position="67"/>
    </location>
</feature>
<dbReference type="Pfam" id="PF16316">
    <property type="entry name" value="DUF4956"/>
    <property type="match status" value="1"/>
</dbReference>
<keyword evidence="1" id="KW-1133">Transmembrane helix</keyword>
<proteinExistence type="predicted"/>
<feature type="transmembrane region" description="Helical" evidence="1">
    <location>
        <begin position="101"/>
        <end position="134"/>
    </location>
</feature>
<evidence type="ECO:0000313" key="2">
    <source>
        <dbReference type="EMBL" id="OPX50150.1"/>
    </source>
</evidence>
<sequence length="226" mass="25339">MKSTILKYLSDGNKPEDLSVIILSFVVALILGMIIYISYKFSHSRAVYSAKFNISLVMLVLVCTMVMKVIGNNLSLSLGMVGALSIVRFRTAIKDSRDTVYIFWCIVCGICCGVSEYVVAFIGSGIIFGFLIIFGCIKTNERFLLIIHGDNSIEEEVEKLMLVFFSGQSKIKVKNTSKTRTEYIYELTQKMIDKSKNNDKTINDGLYAIEGVESVNLVCQNEDINR</sequence>